<evidence type="ECO:0000256" key="1">
    <source>
        <dbReference type="ARBA" id="ARBA00001974"/>
    </source>
</evidence>
<comment type="cofactor">
    <cofactor evidence="1 20">
        <name>FAD</name>
        <dbReference type="ChEBI" id="CHEBI:57692"/>
    </cofactor>
</comment>
<dbReference type="PANTHER" id="PTHR21071:SF4">
    <property type="entry name" value="UDP-N-ACETYLENOLPYRUVOYLGLUCOSAMINE REDUCTASE"/>
    <property type="match status" value="1"/>
</dbReference>
<dbReference type="HAMAP" id="MF_00037">
    <property type="entry name" value="MurB"/>
    <property type="match status" value="1"/>
</dbReference>
<dbReference type="SUPFAM" id="SSF56176">
    <property type="entry name" value="FAD-binding/transporter-associated domain-like"/>
    <property type="match status" value="1"/>
</dbReference>
<evidence type="ECO:0000256" key="3">
    <source>
        <dbReference type="ARBA" id="ARBA00004496"/>
    </source>
</evidence>
<keyword evidence="11 20" id="KW-0274">FAD</keyword>
<dbReference type="Pfam" id="PF02873">
    <property type="entry name" value="MurB_C"/>
    <property type="match status" value="1"/>
</dbReference>
<comment type="subcellular location">
    <subcellularLocation>
        <location evidence="3 20">Cytoplasm</location>
    </subcellularLocation>
</comment>
<dbReference type="Proteomes" id="UP000528457">
    <property type="component" value="Unassembled WGS sequence"/>
</dbReference>
<dbReference type="EMBL" id="JACHHT010000002">
    <property type="protein sequence ID" value="MBB6521931.1"/>
    <property type="molecule type" value="Genomic_DNA"/>
</dbReference>
<dbReference type="InterPro" id="IPR011601">
    <property type="entry name" value="MurB_C"/>
</dbReference>
<keyword evidence="14 20" id="KW-0573">Peptidoglycan synthesis</keyword>
<keyword evidence="23" id="KW-1185">Reference proteome</keyword>
<dbReference type="NCBIfam" id="NF010478">
    <property type="entry name" value="PRK13903.1"/>
    <property type="match status" value="1"/>
</dbReference>
<dbReference type="NCBIfam" id="TIGR00179">
    <property type="entry name" value="murB"/>
    <property type="match status" value="1"/>
</dbReference>
<keyword evidence="13 20" id="KW-0133">Cell shape</keyword>
<keyword evidence="12 20" id="KW-0521">NADP</keyword>
<keyword evidence="10 20" id="KW-0285">Flavoprotein</keyword>
<evidence type="ECO:0000259" key="21">
    <source>
        <dbReference type="PROSITE" id="PS51387"/>
    </source>
</evidence>
<evidence type="ECO:0000256" key="12">
    <source>
        <dbReference type="ARBA" id="ARBA00022857"/>
    </source>
</evidence>
<feature type="domain" description="FAD-binding PCMH-type" evidence="21">
    <location>
        <begin position="16"/>
        <end position="192"/>
    </location>
</feature>
<dbReference type="InterPro" id="IPR016169">
    <property type="entry name" value="FAD-bd_PCMH_sub2"/>
</dbReference>
<evidence type="ECO:0000256" key="9">
    <source>
        <dbReference type="ARBA" id="ARBA00022618"/>
    </source>
</evidence>
<accession>A0A7X0JV87</accession>
<dbReference type="PROSITE" id="PS51387">
    <property type="entry name" value="FAD_PCMH"/>
    <property type="match status" value="1"/>
</dbReference>
<protein>
    <recommendedName>
        <fullName evidence="7 20">UDP-N-acetylenolpyruvoylglucosamine reductase</fullName>
        <ecNumber evidence="6 20">1.3.1.98</ecNumber>
    </recommendedName>
    <alternativeName>
        <fullName evidence="18 20">UDP-N-acetylmuramate dehydrogenase</fullName>
    </alternativeName>
</protein>
<sequence>MALIEHQDLSNFNTLAIQAEARFYWAIQSFEDLQAALDWYRSENANMPLLVLGGGSNVILSDHFPGLVLHMQNQGITLLEELSDSETVYLDVDAGENWHELVCHCCEQGWYGLENLALIPGAAGAAPIQNIGAYGVELCDVMDSLECLEIDSGKHYRLSAEQCQFAYRDSIFKQAGEPRRIISRIRLRLRRGAQVNTRYPGLQQSLQDLGVHPEQANPKDILQAVCNLRRVKLPDPAELPNVGSFFKNPIVSEAHYQQLKAEYADLVAYPHGDDYKLAAGWLIDQAGWKGHREEQVAVHERQALVLVNYNKGSAKEVLMLAKKIQDDIWQRYHVALEIEPRHILASGELAQD</sequence>
<dbReference type="UniPathway" id="UPA00219"/>
<evidence type="ECO:0000313" key="23">
    <source>
        <dbReference type="Proteomes" id="UP000528457"/>
    </source>
</evidence>
<evidence type="ECO:0000256" key="13">
    <source>
        <dbReference type="ARBA" id="ARBA00022960"/>
    </source>
</evidence>
<dbReference type="GO" id="GO:0008360">
    <property type="term" value="P:regulation of cell shape"/>
    <property type="evidence" value="ECO:0007669"/>
    <property type="project" value="UniProtKB-KW"/>
</dbReference>
<dbReference type="InterPro" id="IPR006094">
    <property type="entry name" value="Oxid_FAD_bind_N"/>
</dbReference>
<evidence type="ECO:0000256" key="16">
    <source>
        <dbReference type="ARBA" id="ARBA00023306"/>
    </source>
</evidence>
<dbReference type="GO" id="GO:0009252">
    <property type="term" value="P:peptidoglycan biosynthetic process"/>
    <property type="evidence" value="ECO:0007669"/>
    <property type="project" value="UniProtKB-UniRule"/>
</dbReference>
<gene>
    <name evidence="20" type="primary">murB</name>
    <name evidence="22" type="ORF">HNR48_002216</name>
</gene>
<dbReference type="InterPro" id="IPR016167">
    <property type="entry name" value="FAD-bd_PCMH_sub1"/>
</dbReference>
<reference evidence="22 23" key="1">
    <citation type="submission" date="2020-08" db="EMBL/GenBank/DDBJ databases">
        <title>Genomic Encyclopedia of Type Strains, Phase IV (KMG-IV): sequencing the most valuable type-strain genomes for metagenomic binning, comparative biology and taxonomic classification.</title>
        <authorList>
            <person name="Goeker M."/>
        </authorList>
    </citation>
    <scope>NUCLEOTIDE SEQUENCE [LARGE SCALE GENOMIC DNA]</scope>
    <source>
        <strain evidence="22 23">DSM 22368</strain>
    </source>
</reference>
<dbReference type="GO" id="GO:0005829">
    <property type="term" value="C:cytosol"/>
    <property type="evidence" value="ECO:0007669"/>
    <property type="project" value="TreeGrafter"/>
</dbReference>
<comment type="catalytic activity">
    <reaction evidence="19 20">
        <text>UDP-N-acetyl-alpha-D-muramate + NADP(+) = UDP-N-acetyl-3-O-(1-carboxyvinyl)-alpha-D-glucosamine + NADPH + H(+)</text>
        <dbReference type="Rhea" id="RHEA:12248"/>
        <dbReference type="ChEBI" id="CHEBI:15378"/>
        <dbReference type="ChEBI" id="CHEBI:57783"/>
        <dbReference type="ChEBI" id="CHEBI:58349"/>
        <dbReference type="ChEBI" id="CHEBI:68483"/>
        <dbReference type="ChEBI" id="CHEBI:70757"/>
        <dbReference type="EC" id="1.3.1.98"/>
    </reaction>
</comment>
<evidence type="ECO:0000313" key="22">
    <source>
        <dbReference type="EMBL" id="MBB6521931.1"/>
    </source>
</evidence>
<evidence type="ECO:0000256" key="19">
    <source>
        <dbReference type="ARBA" id="ARBA00048914"/>
    </source>
</evidence>
<dbReference type="AlphaFoldDB" id="A0A7X0JV87"/>
<dbReference type="Gene3D" id="3.30.465.10">
    <property type="match status" value="1"/>
</dbReference>
<evidence type="ECO:0000256" key="14">
    <source>
        <dbReference type="ARBA" id="ARBA00022984"/>
    </source>
</evidence>
<dbReference type="Gene3D" id="3.30.43.10">
    <property type="entry name" value="Uridine Diphospho-n-acetylenolpyruvylglucosamine Reductase, domain 2"/>
    <property type="match status" value="1"/>
</dbReference>
<keyword evidence="15 20" id="KW-0560">Oxidoreductase</keyword>
<comment type="caution">
    <text evidence="22">The sequence shown here is derived from an EMBL/GenBank/DDBJ whole genome shotgun (WGS) entry which is preliminary data.</text>
</comment>
<dbReference type="SUPFAM" id="SSF56194">
    <property type="entry name" value="Uridine diphospho-N-Acetylenolpyruvylglucosamine reductase, MurB, C-terminal domain"/>
    <property type="match status" value="1"/>
</dbReference>
<dbReference type="InterPro" id="IPR036318">
    <property type="entry name" value="FAD-bd_PCMH-like_sf"/>
</dbReference>
<dbReference type="RefSeq" id="WP_166847165.1">
    <property type="nucleotide sequence ID" value="NZ_JAAONY010000002.1"/>
</dbReference>
<evidence type="ECO:0000256" key="15">
    <source>
        <dbReference type="ARBA" id="ARBA00023002"/>
    </source>
</evidence>
<keyword evidence="17 20" id="KW-0961">Cell wall biogenesis/degradation</keyword>
<evidence type="ECO:0000256" key="18">
    <source>
        <dbReference type="ARBA" id="ARBA00031026"/>
    </source>
</evidence>
<dbReference type="Pfam" id="PF01565">
    <property type="entry name" value="FAD_binding_4"/>
    <property type="match status" value="1"/>
</dbReference>
<feature type="active site" evidence="20">
    <location>
        <position position="339"/>
    </location>
</feature>
<dbReference type="GO" id="GO:0071949">
    <property type="term" value="F:FAD binding"/>
    <property type="evidence" value="ECO:0007669"/>
    <property type="project" value="InterPro"/>
</dbReference>
<dbReference type="EC" id="1.3.1.98" evidence="6 20"/>
<dbReference type="Gene3D" id="3.90.78.10">
    <property type="entry name" value="UDP-N-acetylenolpyruvoylglucosamine reductase, C-terminal domain"/>
    <property type="match status" value="1"/>
</dbReference>
<dbReference type="PANTHER" id="PTHR21071">
    <property type="entry name" value="UDP-N-ACETYLENOLPYRUVOYLGLUCOSAMINE REDUCTASE"/>
    <property type="match status" value="1"/>
</dbReference>
<evidence type="ECO:0000256" key="7">
    <source>
        <dbReference type="ARBA" id="ARBA00015188"/>
    </source>
</evidence>
<dbReference type="GO" id="GO:0051301">
    <property type="term" value="P:cell division"/>
    <property type="evidence" value="ECO:0007669"/>
    <property type="project" value="UniProtKB-KW"/>
</dbReference>
<dbReference type="InterPro" id="IPR036635">
    <property type="entry name" value="MurB_C_sf"/>
</dbReference>
<feature type="active site" evidence="20">
    <location>
        <position position="168"/>
    </location>
</feature>
<proteinExistence type="inferred from homology"/>
<name>A0A7X0JV87_9GAMM</name>
<evidence type="ECO:0000256" key="5">
    <source>
        <dbReference type="ARBA" id="ARBA00010485"/>
    </source>
</evidence>
<dbReference type="GO" id="GO:0008762">
    <property type="term" value="F:UDP-N-acetylmuramate dehydrogenase activity"/>
    <property type="evidence" value="ECO:0007669"/>
    <property type="project" value="UniProtKB-UniRule"/>
</dbReference>
<dbReference type="InParanoid" id="A0A7X0JV87"/>
<dbReference type="InterPro" id="IPR016166">
    <property type="entry name" value="FAD-bd_PCMH"/>
</dbReference>
<comment type="function">
    <text evidence="2 20">Cell wall formation.</text>
</comment>
<organism evidence="22 23">
    <name type="scientific">Pseudoteredinibacter isoporae</name>
    <dbReference type="NCBI Taxonomy" id="570281"/>
    <lineage>
        <taxon>Bacteria</taxon>
        <taxon>Pseudomonadati</taxon>
        <taxon>Pseudomonadota</taxon>
        <taxon>Gammaproteobacteria</taxon>
        <taxon>Cellvibrionales</taxon>
        <taxon>Cellvibrionaceae</taxon>
        <taxon>Pseudoteredinibacter</taxon>
    </lineage>
</organism>
<keyword evidence="16 20" id="KW-0131">Cell cycle</keyword>
<feature type="active site" description="Proton donor" evidence="20">
    <location>
        <position position="244"/>
    </location>
</feature>
<dbReference type="FunCoup" id="A0A7X0JV87">
    <property type="interactions" value="529"/>
</dbReference>
<evidence type="ECO:0000256" key="17">
    <source>
        <dbReference type="ARBA" id="ARBA00023316"/>
    </source>
</evidence>
<dbReference type="GO" id="GO:0071555">
    <property type="term" value="P:cell wall organization"/>
    <property type="evidence" value="ECO:0007669"/>
    <property type="project" value="UniProtKB-KW"/>
</dbReference>
<comment type="similarity">
    <text evidence="5 20">Belongs to the MurB family.</text>
</comment>
<keyword evidence="8 20" id="KW-0963">Cytoplasm</keyword>
<evidence type="ECO:0000256" key="20">
    <source>
        <dbReference type="HAMAP-Rule" id="MF_00037"/>
    </source>
</evidence>
<evidence type="ECO:0000256" key="8">
    <source>
        <dbReference type="ARBA" id="ARBA00022490"/>
    </source>
</evidence>
<dbReference type="InterPro" id="IPR003170">
    <property type="entry name" value="MurB"/>
</dbReference>
<evidence type="ECO:0000256" key="11">
    <source>
        <dbReference type="ARBA" id="ARBA00022827"/>
    </source>
</evidence>
<dbReference type="NCBIfam" id="NF000755">
    <property type="entry name" value="PRK00046.1"/>
    <property type="match status" value="1"/>
</dbReference>
<evidence type="ECO:0000256" key="10">
    <source>
        <dbReference type="ARBA" id="ARBA00022630"/>
    </source>
</evidence>
<comment type="pathway">
    <text evidence="4 20">Cell wall biogenesis; peptidoglycan biosynthesis.</text>
</comment>
<evidence type="ECO:0000256" key="2">
    <source>
        <dbReference type="ARBA" id="ARBA00003921"/>
    </source>
</evidence>
<keyword evidence="9 20" id="KW-0132">Cell division</keyword>
<evidence type="ECO:0000256" key="4">
    <source>
        <dbReference type="ARBA" id="ARBA00004752"/>
    </source>
</evidence>
<evidence type="ECO:0000256" key="6">
    <source>
        <dbReference type="ARBA" id="ARBA00012518"/>
    </source>
</evidence>